<dbReference type="PIRSF" id="PIRSF017269">
    <property type="entry name" value="GCD14"/>
    <property type="match status" value="1"/>
</dbReference>
<protein>
    <submittedName>
        <fullName evidence="7">Methyltransferase type 11</fullName>
    </submittedName>
</protein>
<reference evidence="7 8" key="1">
    <citation type="journal article" date="2012" name="J. Bacteriol.">
        <title>Complete genome sequence of the hyperthermophilic cellulolytic Crenarchaeon 'Thermogladius cellulolyticus' 1633.</title>
        <authorList>
            <person name="Mardanov A.V."/>
            <person name="Kochetkova T.V."/>
            <person name="Beletsky A.V."/>
            <person name="Bonch-Osmolovskaya E.A."/>
            <person name="Ravin N.V."/>
            <person name="Skryabin K.G."/>
        </authorList>
    </citation>
    <scope>NUCLEOTIDE SEQUENCE [LARGE SCALE GENOMIC DNA]</scope>
    <source>
        <strain evidence="8">DSM 22663 / VKM B-2946 / 1633</strain>
    </source>
</reference>
<dbReference type="PROSITE" id="PS51620">
    <property type="entry name" value="SAM_TRM61"/>
    <property type="match status" value="1"/>
</dbReference>
<dbReference type="CDD" id="cd02440">
    <property type="entry name" value="AdoMet_MTases"/>
    <property type="match status" value="1"/>
</dbReference>
<evidence type="ECO:0000256" key="5">
    <source>
        <dbReference type="PIRSR" id="PIRSR017269-1"/>
    </source>
</evidence>
<feature type="domain" description="tRNA (adenine(58)-N(1))-methyltransferase catalytic subunit TRM61 C-terminal" evidence="6">
    <location>
        <begin position="58"/>
        <end position="229"/>
    </location>
</feature>
<evidence type="ECO:0000256" key="3">
    <source>
        <dbReference type="ARBA" id="ARBA00022691"/>
    </source>
</evidence>
<dbReference type="InterPro" id="IPR049470">
    <property type="entry name" value="TRM61_C"/>
</dbReference>
<accession>I3TDL3</accession>
<dbReference type="Gene3D" id="3.40.50.150">
    <property type="entry name" value="Vaccinia Virus protein VP39"/>
    <property type="match status" value="1"/>
</dbReference>
<dbReference type="GO" id="GO:0030488">
    <property type="term" value="P:tRNA methylation"/>
    <property type="evidence" value="ECO:0007669"/>
    <property type="project" value="InterPro"/>
</dbReference>
<dbReference type="EMBL" id="CP003531">
    <property type="protein sequence ID" value="AFK50851.1"/>
    <property type="molecule type" value="Genomic_DNA"/>
</dbReference>
<dbReference type="RefSeq" id="WP_014737101.1">
    <property type="nucleotide sequence ID" value="NC_017954.1"/>
</dbReference>
<dbReference type="Gene3D" id="3.10.330.20">
    <property type="match status" value="1"/>
</dbReference>
<feature type="binding site" evidence="5">
    <location>
        <position position="127"/>
    </location>
    <ligand>
        <name>S-adenosyl-L-methionine</name>
        <dbReference type="ChEBI" id="CHEBI:59789"/>
    </ligand>
</feature>
<dbReference type="GO" id="GO:0160107">
    <property type="term" value="F:tRNA (adenine(58)-N1)-methyltransferase activity"/>
    <property type="evidence" value="ECO:0007669"/>
    <property type="project" value="InterPro"/>
</dbReference>
<dbReference type="AlphaFoldDB" id="I3TDL3"/>
<dbReference type="SUPFAM" id="SSF53335">
    <property type="entry name" value="S-adenosyl-L-methionine-dependent methyltransferases"/>
    <property type="match status" value="1"/>
</dbReference>
<dbReference type="Pfam" id="PF08704">
    <property type="entry name" value="GCD14"/>
    <property type="match status" value="1"/>
</dbReference>
<dbReference type="Proteomes" id="UP000005270">
    <property type="component" value="Chromosome"/>
</dbReference>
<evidence type="ECO:0000256" key="2">
    <source>
        <dbReference type="ARBA" id="ARBA00022679"/>
    </source>
</evidence>
<dbReference type="FunCoup" id="I3TDL3">
    <property type="interactions" value="97"/>
</dbReference>
<dbReference type="Pfam" id="PF14801">
    <property type="entry name" value="TrmI-like_N"/>
    <property type="match status" value="1"/>
</dbReference>
<dbReference type="PANTHER" id="PTHR12133">
    <property type="entry name" value="TRNA (ADENINE(58)-N(1))-METHYLTRANSFERASE"/>
    <property type="match status" value="1"/>
</dbReference>
<evidence type="ECO:0000313" key="7">
    <source>
        <dbReference type="EMBL" id="AFK50851.1"/>
    </source>
</evidence>
<dbReference type="GeneID" id="13012718"/>
<keyword evidence="3 5" id="KW-0949">S-adenosyl-L-methionine</keyword>
<dbReference type="InParanoid" id="I3TDL3"/>
<feature type="binding site" evidence="5">
    <location>
        <position position="171"/>
    </location>
    <ligand>
        <name>S-adenosyl-L-methionine</name>
        <dbReference type="ChEBI" id="CHEBI:59789"/>
    </ligand>
</feature>
<evidence type="ECO:0000256" key="4">
    <source>
        <dbReference type="ARBA" id="ARBA00022694"/>
    </source>
</evidence>
<organism evidence="7 8">
    <name type="scientific">Thermogladius calderae (strain DSM 22663 / VKM B-2946 / 1633)</name>
    <dbReference type="NCBI Taxonomy" id="1184251"/>
    <lineage>
        <taxon>Archaea</taxon>
        <taxon>Thermoproteota</taxon>
        <taxon>Thermoprotei</taxon>
        <taxon>Desulfurococcales</taxon>
        <taxon>Desulfurococcaceae</taxon>
        <taxon>Thermogladius</taxon>
    </lineage>
</organism>
<dbReference type="InterPro" id="IPR014816">
    <property type="entry name" value="tRNA_MeTrfase_Gcd14"/>
</dbReference>
<dbReference type="GO" id="GO:0031515">
    <property type="term" value="C:tRNA (m1A) methyltransferase complex"/>
    <property type="evidence" value="ECO:0007669"/>
    <property type="project" value="InterPro"/>
</dbReference>
<keyword evidence="1 7" id="KW-0489">Methyltransferase</keyword>
<dbReference type="InterPro" id="IPR029063">
    <property type="entry name" value="SAM-dependent_MTases_sf"/>
</dbReference>
<dbReference type="KEGG" id="thg:TCELL_0426"/>
<sequence length="254" mass="28274">MPIRPGDRVLFYIDPKRRFVQVIREGGILGTDKGFVRHEEVIGREIGESVMTSKGVRVHLLRPLPVDFLASMKRATQVIYPKDVSLIAYLAGVTEGSKVLEGGVGTGHVTAVLAYLVGESGKVYAVDIDETKLRKAAENLERLGLAKRVVFVKRDVREGVDERDFDASILDIPDPWNAIKAVYDSLKLGSPLVAFLPTVNQVEKTVTSMRELFVDIHVYEVLLREYIVSEEGTRPSPRMTGHTGYIVFGRKILP</sequence>
<keyword evidence="8" id="KW-1185">Reference proteome</keyword>
<proteinExistence type="predicted"/>
<gene>
    <name evidence="7" type="ordered locus">TCELL_0426</name>
</gene>
<evidence type="ECO:0000313" key="8">
    <source>
        <dbReference type="Proteomes" id="UP000005270"/>
    </source>
</evidence>
<dbReference type="eggNOG" id="arCOG00978">
    <property type="taxonomic scope" value="Archaea"/>
</dbReference>
<feature type="binding site" evidence="5">
    <location>
        <position position="155"/>
    </location>
    <ligand>
        <name>S-adenosyl-L-methionine</name>
        <dbReference type="ChEBI" id="CHEBI:59789"/>
    </ligand>
</feature>
<name>I3TDL3_THEC1</name>
<keyword evidence="2 7" id="KW-0808">Transferase</keyword>
<evidence type="ECO:0000259" key="6">
    <source>
        <dbReference type="Pfam" id="PF08704"/>
    </source>
</evidence>
<keyword evidence="4" id="KW-0819">tRNA processing</keyword>
<dbReference type="HOGENOM" id="CLU_025402_0_1_2"/>
<dbReference type="OrthoDB" id="30774at2157"/>
<evidence type="ECO:0000256" key="1">
    <source>
        <dbReference type="ARBA" id="ARBA00022603"/>
    </source>
</evidence>
<dbReference type="STRING" id="1184251.TCELL_0426"/>
<dbReference type="PANTHER" id="PTHR12133:SF1">
    <property type="entry name" value="TRNA (ADENINE(58)-N(1))-METHYLTRANSFERASE, MITOCHONDRIAL"/>
    <property type="match status" value="1"/>
</dbReference>